<dbReference type="InterPro" id="IPR003782">
    <property type="entry name" value="SCO1/SenC"/>
</dbReference>
<dbReference type="EMBL" id="QGLF01000008">
    <property type="protein sequence ID" value="PWR17724.1"/>
    <property type="molecule type" value="Genomic_DNA"/>
</dbReference>
<reference evidence="8" key="1">
    <citation type="submission" date="2018-05" db="EMBL/GenBank/DDBJ databases">
        <title>Zavarzinia sp. HR-AS.</title>
        <authorList>
            <person name="Lee Y."/>
            <person name="Jeon C.O."/>
        </authorList>
    </citation>
    <scope>NUCLEOTIDE SEQUENCE [LARGE SCALE GENOMIC DNA]</scope>
    <source>
        <strain evidence="8">DSM 1231</strain>
    </source>
</reference>
<evidence type="ECO:0000256" key="1">
    <source>
        <dbReference type="ARBA" id="ARBA00010996"/>
    </source>
</evidence>
<dbReference type="FunFam" id="3.40.30.10:FF:000013">
    <property type="entry name" value="Blast:Protein SCO1 homolog, mitochondrial"/>
    <property type="match status" value="1"/>
</dbReference>
<evidence type="ECO:0000256" key="5">
    <source>
        <dbReference type="SAM" id="Phobius"/>
    </source>
</evidence>
<feature type="binding site" evidence="3">
    <location>
        <position position="106"/>
    </location>
    <ligand>
        <name>Cu cation</name>
        <dbReference type="ChEBI" id="CHEBI:23378"/>
    </ligand>
</feature>
<comment type="caution">
    <text evidence="7">The sequence shown here is derived from an EMBL/GenBank/DDBJ whole genome shotgun (WGS) entry which is preliminary data.</text>
</comment>
<feature type="domain" description="Thioredoxin" evidence="6">
    <location>
        <begin position="68"/>
        <end position="229"/>
    </location>
</feature>
<feature type="binding site" evidence="3">
    <location>
        <position position="193"/>
    </location>
    <ligand>
        <name>Cu cation</name>
        <dbReference type="ChEBI" id="CHEBI:23378"/>
    </ligand>
</feature>
<feature type="binding site" evidence="3">
    <location>
        <position position="110"/>
    </location>
    <ligand>
        <name>Cu cation</name>
        <dbReference type="ChEBI" id="CHEBI:23378"/>
    </ligand>
</feature>
<feature type="transmembrane region" description="Helical" evidence="5">
    <location>
        <begin position="28"/>
        <end position="45"/>
    </location>
</feature>
<evidence type="ECO:0000313" key="7">
    <source>
        <dbReference type="EMBL" id="PWR17724.1"/>
    </source>
</evidence>
<keyword evidence="3" id="KW-0479">Metal-binding</keyword>
<evidence type="ECO:0000256" key="4">
    <source>
        <dbReference type="PIRSR" id="PIRSR603782-2"/>
    </source>
</evidence>
<dbReference type="SUPFAM" id="SSF52833">
    <property type="entry name" value="Thioredoxin-like"/>
    <property type="match status" value="1"/>
</dbReference>
<dbReference type="InterPro" id="IPR013766">
    <property type="entry name" value="Thioredoxin_domain"/>
</dbReference>
<keyword evidence="5" id="KW-0812">Transmembrane</keyword>
<keyword evidence="4" id="KW-1015">Disulfide bond</keyword>
<name>A0A317DTN3_9PROT</name>
<dbReference type="Proteomes" id="UP000246077">
    <property type="component" value="Unassembled WGS sequence"/>
</dbReference>
<dbReference type="CDD" id="cd02968">
    <property type="entry name" value="SCO"/>
    <property type="match status" value="1"/>
</dbReference>
<dbReference type="Gene3D" id="3.40.30.10">
    <property type="entry name" value="Glutaredoxin"/>
    <property type="match status" value="1"/>
</dbReference>
<proteinExistence type="inferred from homology"/>
<keyword evidence="8" id="KW-1185">Reference proteome</keyword>
<gene>
    <name evidence="7" type="ORF">DKG75_21485</name>
</gene>
<dbReference type="Pfam" id="PF02630">
    <property type="entry name" value="SCO1-SenC"/>
    <property type="match status" value="1"/>
</dbReference>
<dbReference type="InterPro" id="IPR036249">
    <property type="entry name" value="Thioredoxin-like_sf"/>
</dbReference>
<keyword evidence="2 3" id="KW-0186">Copper</keyword>
<comment type="similarity">
    <text evidence="1">Belongs to the SCO1/2 family.</text>
</comment>
<evidence type="ECO:0000313" key="8">
    <source>
        <dbReference type="Proteomes" id="UP000246077"/>
    </source>
</evidence>
<dbReference type="GO" id="GO:0046872">
    <property type="term" value="F:metal ion binding"/>
    <property type="evidence" value="ECO:0007669"/>
    <property type="project" value="UniProtKB-KW"/>
</dbReference>
<organism evidence="7 8">
    <name type="scientific">Zavarzinia compransoris</name>
    <dbReference type="NCBI Taxonomy" id="1264899"/>
    <lineage>
        <taxon>Bacteria</taxon>
        <taxon>Pseudomonadati</taxon>
        <taxon>Pseudomonadota</taxon>
        <taxon>Alphaproteobacteria</taxon>
        <taxon>Rhodospirillales</taxon>
        <taxon>Zavarziniaceae</taxon>
        <taxon>Zavarzinia</taxon>
    </lineage>
</organism>
<keyword evidence="5" id="KW-1133">Transmembrane helix</keyword>
<protein>
    <submittedName>
        <fullName evidence="7">SCO family protein</fullName>
    </submittedName>
</protein>
<dbReference type="AlphaFoldDB" id="A0A317DTN3"/>
<dbReference type="OrthoDB" id="9790194at2"/>
<dbReference type="PANTHER" id="PTHR12151:SF25">
    <property type="entry name" value="LINALOOL DEHYDRATASE_ISOMERASE DOMAIN-CONTAINING PROTEIN"/>
    <property type="match status" value="1"/>
</dbReference>
<evidence type="ECO:0000256" key="2">
    <source>
        <dbReference type="ARBA" id="ARBA00023008"/>
    </source>
</evidence>
<keyword evidence="5" id="KW-0472">Membrane</keyword>
<dbReference type="PROSITE" id="PS51352">
    <property type="entry name" value="THIOREDOXIN_2"/>
    <property type="match status" value="1"/>
</dbReference>
<sequence>MRQMAGGPVLTSEPERGHLAAMKHRKPILIALALVAIAALTWFELGRLDRRDPLRETAGGIGLPPDHELAGVVGGPFGLIDEDGKPVTEKSWPGKYLLVFFGFTYCPDVCPTTLAQMTEVLKDLGPAADRIQPLFITVDPERDGAAELKNYTSSFDPRITGLTGDRSQIDAVLKTYRGVALRRGEGEDYTMDHSTLVYLMGPDGRLKWIFAHDLEPKAFADGLRKLIGG</sequence>
<evidence type="ECO:0000256" key="3">
    <source>
        <dbReference type="PIRSR" id="PIRSR603782-1"/>
    </source>
</evidence>
<evidence type="ECO:0000259" key="6">
    <source>
        <dbReference type="PROSITE" id="PS51352"/>
    </source>
</evidence>
<accession>A0A317DTN3</accession>
<dbReference type="PANTHER" id="PTHR12151">
    <property type="entry name" value="ELECTRON TRANSPORT PROTIN SCO1/SENC FAMILY MEMBER"/>
    <property type="match status" value="1"/>
</dbReference>
<feature type="disulfide bond" description="Redox-active" evidence="4">
    <location>
        <begin position="106"/>
        <end position="110"/>
    </location>
</feature>